<dbReference type="SUPFAM" id="SSF81342">
    <property type="entry name" value="Transmembrane di-heme cytochromes"/>
    <property type="match status" value="1"/>
</dbReference>
<evidence type="ECO:0000256" key="2">
    <source>
        <dbReference type="ARBA" id="ARBA00004651"/>
    </source>
</evidence>
<keyword evidence="10" id="KW-0408">Iron</keyword>
<evidence type="ECO:0000256" key="9">
    <source>
        <dbReference type="ARBA" id="ARBA00022989"/>
    </source>
</evidence>
<evidence type="ECO:0000259" key="14">
    <source>
        <dbReference type="Pfam" id="PF01292"/>
    </source>
</evidence>
<dbReference type="InterPro" id="IPR052168">
    <property type="entry name" value="Cytochrome_b561_oxidase"/>
</dbReference>
<comment type="caution">
    <text evidence="15">The sequence shown here is derived from an EMBL/GenBank/DDBJ whole genome shotgun (WGS) entry which is preliminary data.</text>
</comment>
<gene>
    <name evidence="15" type="ORF">RM533_05385</name>
</gene>
<comment type="cofactor">
    <cofactor evidence="1">
        <name>heme b</name>
        <dbReference type="ChEBI" id="CHEBI:60344"/>
    </cofactor>
</comment>
<feature type="transmembrane region" description="Helical" evidence="13">
    <location>
        <begin position="21"/>
        <end position="43"/>
    </location>
</feature>
<accession>A0ABU2ZGV9</accession>
<reference evidence="15 16" key="1">
    <citation type="submission" date="2023-09" db="EMBL/GenBank/DDBJ databases">
        <authorList>
            <person name="Rey-Velasco X."/>
        </authorList>
    </citation>
    <scope>NUCLEOTIDE SEQUENCE [LARGE SCALE GENOMIC DNA]</scope>
    <source>
        <strain evidence="15 16">F390</strain>
    </source>
</reference>
<dbReference type="Gene3D" id="1.20.950.20">
    <property type="entry name" value="Transmembrane di-heme cytochromes, Chain C"/>
    <property type="match status" value="1"/>
</dbReference>
<dbReference type="Proteomes" id="UP001259803">
    <property type="component" value="Unassembled WGS sequence"/>
</dbReference>
<feature type="transmembrane region" description="Helical" evidence="13">
    <location>
        <begin position="154"/>
        <end position="175"/>
    </location>
</feature>
<evidence type="ECO:0000256" key="5">
    <source>
        <dbReference type="ARBA" id="ARBA00022617"/>
    </source>
</evidence>
<dbReference type="EMBL" id="JAVRHS010000003">
    <property type="protein sequence ID" value="MDT0575611.1"/>
    <property type="molecule type" value="Genomic_DNA"/>
</dbReference>
<evidence type="ECO:0000256" key="3">
    <source>
        <dbReference type="ARBA" id="ARBA00022448"/>
    </source>
</evidence>
<keyword evidence="11 13" id="KW-0472">Membrane</keyword>
<comment type="similarity">
    <text evidence="12">Belongs to the cytochrome b561 family.</text>
</comment>
<protein>
    <submittedName>
        <fullName evidence="15">Cytochrome b</fullName>
    </submittedName>
</protein>
<dbReference type="PANTHER" id="PTHR30529">
    <property type="entry name" value="CYTOCHROME B561"/>
    <property type="match status" value="1"/>
</dbReference>
<evidence type="ECO:0000256" key="11">
    <source>
        <dbReference type="ARBA" id="ARBA00023136"/>
    </source>
</evidence>
<keyword evidence="3" id="KW-0813">Transport</keyword>
<dbReference type="RefSeq" id="WP_311340193.1">
    <property type="nucleotide sequence ID" value="NZ_JAVRHS010000003.1"/>
</dbReference>
<evidence type="ECO:0000313" key="15">
    <source>
        <dbReference type="EMBL" id="MDT0575611.1"/>
    </source>
</evidence>
<proteinExistence type="inferred from homology"/>
<evidence type="ECO:0000256" key="12">
    <source>
        <dbReference type="ARBA" id="ARBA00037975"/>
    </source>
</evidence>
<feature type="domain" description="Cytochrome b561 bacterial/Ni-hydrogenase" evidence="14">
    <location>
        <begin position="16"/>
        <end position="185"/>
    </location>
</feature>
<evidence type="ECO:0000256" key="1">
    <source>
        <dbReference type="ARBA" id="ARBA00001970"/>
    </source>
</evidence>
<keyword evidence="5" id="KW-0349">Heme</keyword>
<keyword evidence="4" id="KW-1003">Cell membrane</keyword>
<evidence type="ECO:0000256" key="10">
    <source>
        <dbReference type="ARBA" id="ARBA00023004"/>
    </source>
</evidence>
<name>A0ABU2ZGV9_9SPHN</name>
<keyword evidence="6 13" id="KW-0812">Transmembrane</keyword>
<dbReference type="Pfam" id="PF01292">
    <property type="entry name" value="Ni_hydr_CYTB"/>
    <property type="match status" value="1"/>
</dbReference>
<dbReference type="PANTHER" id="PTHR30529:SF1">
    <property type="entry name" value="CYTOCHROME B561 HOMOLOG 2"/>
    <property type="match status" value="1"/>
</dbReference>
<dbReference type="InterPro" id="IPR011577">
    <property type="entry name" value="Cyt_b561_bac/Ni-Hgenase"/>
</dbReference>
<keyword evidence="9 13" id="KW-1133">Transmembrane helix</keyword>
<evidence type="ECO:0000256" key="4">
    <source>
        <dbReference type="ARBA" id="ARBA00022475"/>
    </source>
</evidence>
<feature type="transmembrane region" description="Helical" evidence="13">
    <location>
        <begin position="102"/>
        <end position="121"/>
    </location>
</feature>
<dbReference type="InterPro" id="IPR016174">
    <property type="entry name" value="Di-haem_cyt_TM"/>
</dbReference>
<keyword evidence="7" id="KW-0479">Metal-binding</keyword>
<evidence type="ECO:0000256" key="6">
    <source>
        <dbReference type="ARBA" id="ARBA00022692"/>
    </source>
</evidence>
<keyword evidence="16" id="KW-1185">Reference proteome</keyword>
<evidence type="ECO:0000256" key="13">
    <source>
        <dbReference type="SAM" id="Phobius"/>
    </source>
</evidence>
<feature type="transmembrane region" description="Helical" evidence="13">
    <location>
        <begin position="55"/>
        <end position="75"/>
    </location>
</feature>
<evidence type="ECO:0000256" key="8">
    <source>
        <dbReference type="ARBA" id="ARBA00022982"/>
    </source>
</evidence>
<sequence>MTSVPSATDQQAVTLRYNNGAVALHWLIAVLILTQLYIGFVFAGMERGPQSMQWFSWHKTFGVLILVLSMVRLGWRLAHPPPPFPDTMPRWERLAAVWNHRLFYFLLFALPLTGLATISAGGGGTTELLAGIPFPLIPGIPDAAGDTLGETHEVLVFVFIALLVLHVAAAIKLQFVDRSRAAGRMPPLRAPSDAKV</sequence>
<organism evidence="15 16">
    <name type="scientific">Croceicoccus esteveae</name>
    <dbReference type="NCBI Taxonomy" id="3075597"/>
    <lineage>
        <taxon>Bacteria</taxon>
        <taxon>Pseudomonadati</taxon>
        <taxon>Pseudomonadota</taxon>
        <taxon>Alphaproteobacteria</taxon>
        <taxon>Sphingomonadales</taxon>
        <taxon>Erythrobacteraceae</taxon>
        <taxon>Croceicoccus</taxon>
    </lineage>
</organism>
<evidence type="ECO:0000256" key="7">
    <source>
        <dbReference type="ARBA" id="ARBA00022723"/>
    </source>
</evidence>
<comment type="subcellular location">
    <subcellularLocation>
        <location evidence="2">Cell membrane</location>
        <topology evidence="2">Multi-pass membrane protein</topology>
    </subcellularLocation>
</comment>
<keyword evidence="8" id="KW-0249">Electron transport</keyword>
<evidence type="ECO:0000313" key="16">
    <source>
        <dbReference type="Proteomes" id="UP001259803"/>
    </source>
</evidence>